<evidence type="ECO:0000256" key="1">
    <source>
        <dbReference type="SAM" id="SignalP"/>
    </source>
</evidence>
<protein>
    <recommendedName>
        <fullName evidence="2">Apple domain-containing protein</fullName>
    </recommendedName>
</protein>
<keyword evidence="1" id="KW-0732">Signal</keyword>
<evidence type="ECO:0000313" key="3">
    <source>
        <dbReference type="EMBL" id="KRX46840.1"/>
    </source>
</evidence>
<dbReference type="InterPro" id="IPR003609">
    <property type="entry name" value="Pan_app"/>
</dbReference>
<evidence type="ECO:0000313" key="4">
    <source>
        <dbReference type="Proteomes" id="UP000055048"/>
    </source>
</evidence>
<keyword evidence="4" id="KW-1185">Reference proteome</keyword>
<proteinExistence type="predicted"/>
<accession>A0A0V0U6B0</accession>
<comment type="caution">
    <text evidence="3">The sequence shown here is derived from an EMBL/GenBank/DDBJ whole genome shotgun (WGS) entry which is preliminary data.</text>
</comment>
<dbReference type="AlphaFoldDB" id="A0A0V0U6B0"/>
<organism evidence="3 4">
    <name type="scientific">Trichinella murrelli</name>
    <dbReference type="NCBI Taxonomy" id="144512"/>
    <lineage>
        <taxon>Eukaryota</taxon>
        <taxon>Metazoa</taxon>
        <taxon>Ecdysozoa</taxon>
        <taxon>Nematoda</taxon>
        <taxon>Enoplea</taxon>
        <taxon>Dorylaimia</taxon>
        <taxon>Trichinellida</taxon>
        <taxon>Trichinellidae</taxon>
        <taxon>Trichinella</taxon>
    </lineage>
</organism>
<gene>
    <name evidence="3" type="ORF">T05_3603</name>
</gene>
<dbReference type="EMBL" id="JYDJ01000051">
    <property type="protein sequence ID" value="KRX46840.1"/>
    <property type="molecule type" value="Genomic_DNA"/>
</dbReference>
<dbReference type="Proteomes" id="UP000055048">
    <property type="component" value="Unassembled WGS sequence"/>
</dbReference>
<feature type="chain" id="PRO_5006869871" description="Apple domain-containing protein" evidence="1">
    <location>
        <begin position="21"/>
        <end position="844"/>
    </location>
</feature>
<feature type="domain" description="Apple" evidence="2">
    <location>
        <begin position="282"/>
        <end position="360"/>
    </location>
</feature>
<feature type="signal peptide" evidence="1">
    <location>
        <begin position="1"/>
        <end position="20"/>
    </location>
</feature>
<feature type="non-terminal residue" evidence="3">
    <location>
        <position position="844"/>
    </location>
</feature>
<sequence>MFAQNFFLIGILMQLWQCKSIPFALYVKEVQMTCVLDQLKVSNSTLRLYEMRKVWSKSFDECILMCNLLLPENKCNAIKYSQNLMKCYLLVGHIISKPKETQNESHDVTFVYGCSEGSHYLHEVENYSELVLGGTFVSLQTEILNKTFIIEKRPTVDSINSKIIETVQKEFIADCIATCYVKSWQTGCNAVIYNPKASLCTLLKHGTPTPPITFTHHGMILMFLLHLILPRDVKVNSIVIEATHNISYELRAECCAAVERQNQRKHNPPPVRYYLQKTGEICVLEFYNATQLSGFNPTETFENVENIKSCIYACRIRYTSYICLAIKYTMKKQCTLLRQEMNHEIYNVESQSLFAEILFCEPGTLQCRGILFSAYLNNFHMTCELDKRKVSTSSLQSYKTHTVLGKSFEECIIICNLLRPEKKCSAIKYLQTITKCYLFAMHINSTTPETPYDTLNLIYINGCKKGSLYLREFGNHSMLAFGGTFISLQMEILNRTFIIERRPTVDSIRSKIILNEQKESISSCFSSCYFISRQIGCNAVIYNPRTNLCTLLKHATPSPPVSFAVHKDRLMFLLHLTLPWDVEVNSILIPAIRNMSYELCAQSRARAKNASNAFQRNNTLDELLEMESTEEENRIATGYVHLYRYMELCKINIVYSRKIENVKKIRTILNIRSVNKCMHYCQPFVRQSTYCAVEYSKDNYKCVLLLSSRTKNAYFVGIDKHLIEVLECHPDRQDERKNNFPPLRFYFAETSEICVLEFHRSSLLSGFLLTETFQNVEHIKSCIWTCRHRHYSYLCIAINYTMNKECNLFIKQWNATMYAVKPGSIFAEILLCEPGTLVDEILDF</sequence>
<evidence type="ECO:0000259" key="2">
    <source>
        <dbReference type="PROSITE" id="PS50948"/>
    </source>
</evidence>
<name>A0A0V0U6B0_9BILA</name>
<reference evidence="3 4" key="1">
    <citation type="submission" date="2015-01" db="EMBL/GenBank/DDBJ databases">
        <title>Evolution of Trichinella species and genotypes.</title>
        <authorList>
            <person name="Korhonen P.K."/>
            <person name="Edoardo P."/>
            <person name="Giuseppe L.R."/>
            <person name="Gasser R.B."/>
        </authorList>
    </citation>
    <scope>NUCLEOTIDE SEQUENCE [LARGE SCALE GENOMIC DNA]</scope>
    <source>
        <strain evidence="3">ISS417</strain>
    </source>
</reference>
<dbReference type="PROSITE" id="PS50948">
    <property type="entry name" value="PAN"/>
    <property type="match status" value="1"/>
</dbReference>